<dbReference type="HOGENOM" id="CLU_021095_1_2_9"/>
<dbReference type="InterPro" id="IPR044946">
    <property type="entry name" value="Restrct_endonuc_typeI_TRD_sf"/>
</dbReference>
<name>R6X1S6_9FIRM</name>
<evidence type="ECO:0000256" key="1">
    <source>
        <dbReference type="ARBA" id="ARBA00010923"/>
    </source>
</evidence>
<feature type="domain" description="Type I restriction modification DNA specificity" evidence="4">
    <location>
        <begin position="16"/>
        <end position="206"/>
    </location>
</feature>
<sequence length="441" mass="50463">MREMKDSGIEWIGQIPKDWEFPKITHVLDYTHPYPIGDGDHGTIKAENYSEEGIPFIRVQNLGFATELVMNNLVYITEKQNNGIINSTLYPNDILFAKTGATIGKVGFMPENIKKANTTSHVGKITVSEEVVPKFIFYVLSSFIGYKQFWDIALMKSTRPELSIDEIKTLHVLLPKTLVEQQQIADYLDTKCSEIDATAEDIQKEISLLEEYKKSVITEAVTKGLNPDAEMKDSGIEWIGEIPKDWEVHPVYVYFEEGKTKNYRMQEQNLLSLSYGRIIRKDINTNGGLLPASFNTYNVINAGDIIIRPTDLQNDKRSLRTGLVKEQGIITSAYIDLRPKDNVNSAYYHYLLHSYDIIKVFYNMGNGVRQGLNFSEFAKLLLLEPTTVEQQQIADYLDIKCSEIDTLIADKKRQLYILTDYKKSLIYEYITGKKEVPVKDF</sequence>
<evidence type="ECO:0000256" key="3">
    <source>
        <dbReference type="ARBA" id="ARBA00023125"/>
    </source>
</evidence>
<dbReference type="Pfam" id="PF01420">
    <property type="entry name" value="Methylase_S"/>
    <property type="match status" value="1"/>
</dbReference>
<dbReference type="GO" id="GO:0009307">
    <property type="term" value="P:DNA restriction-modification system"/>
    <property type="evidence" value="ECO:0007669"/>
    <property type="project" value="UniProtKB-KW"/>
</dbReference>
<comment type="similarity">
    <text evidence="1">Belongs to the type-I restriction system S methylase family.</text>
</comment>
<gene>
    <name evidence="5" type="ORF">BN587_01882</name>
</gene>
<dbReference type="GO" id="GO:0003677">
    <property type="term" value="F:DNA binding"/>
    <property type="evidence" value="ECO:0007669"/>
    <property type="project" value="UniProtKB-KW"/>
</dbReference>
<protein>
    <recommendedName>
        <fullName evidence="4">Type I restriction modification DNA specificity domain-containing protein</fullName>
    </recommendedName>
</protein>
<accession>R6X1S6</accession>
<reference evidence="5" key="1">
    <citation type="submission" date="2012-11" db="EMBL/GenBank/DDBJ databases">
        <title>Dependencies among metagenomic species, viruses, plasmids and units of genetic variation.</title>
        <authorList>
            <person name="Nielsen H.B."/>
            <person name="Almeida M."/>
            <person name="Juncker A.S."/>
            <person name="Rasmussen S."/>
            <person name="Li J."/>
            <person name="Sunagawa S."/>
            <person name="Plichta D."/>
            <person name="Gautier L."/>
            <person name="Le Chatelier E."/>
            <person name="Peletier E."/>
            <person name="Bonde I."/>
            <person name="Nielsen T."/>
            <person name="Manichanh C."/>
            <person name="Arumugam M."/>
            <person name="Batto J."/>
            <person name="Santos M.B.Q.D."/>
            <person name="Blom N."/>
            <person name="Borruel N."/>
            <person name="Burgdorf K.S."/>
            <person name="Boumezbeur F."/>
            <person name="Casellas F."/>
            <person name="Dore J."/>
            <person name="Guarner F."/>
            <person name="Hansen T."/>
            <person name="Hildebrand F."/>
            <person name="Kaas R.S."/>
            <person name="Kennedy S."/>
            <person name="Kristiansen K."/>
            <person name="Kultima J.R."/>
            <person name="Leonard P."/>
            <person name="Levenez F."/>
            <person name="Lund O."/>
            <person name="Moumen B."/>
            <person name="Le Paslier D."/>
            <person name="Pons N."/>
            <person name="Pedersen O."/>
            <person name="Prifti E."/>
            <person name="Qin J."/>
            <person name="Raes J."/>
            <person name="Tap J."/>
            <person name="Tims S."/>
            <person name="Ussery D.W."/>
            <person name="Yamada T."/>
            <person name="MetaHit consortium"/>
            <person name="Renault P."/>
            <person name="Sicheritz-Ponten T."/>
            <person name="Bork P."/>
            <person name="Wang J."/>
            <person name="Brunak S."/>
            <person name="Ehrlich S.D."/>
        </authorList>
    </citation>
    <scope>NUCLEOTIDE SEQUENCE [LARGE SCALE GENOMIC DNA]</scope>
</reference>
<dbReference type="AlphaFoldDB" id="R6X1S6"/>
<dbReference type="EMBL" id="CBGL010000028">
    <property type="protein sequence ID" value="CDD10226.1"/>
    <property type="molecule type" value="Genomic_DNA"/>
</dbReference>
<evidence type="ECO:0000259" key="4">
    <source>
        <dbReference type="Pfam" id="PF01420"/>
    </source>
</evidence>
<dbReference type="PANTHER" id="PTHR30408:SF12">
    <property type="entry name" value="TYPE I RESTRICTION ENZYME MJAVIII SPECIFICITY SUBUNIT"/>
    <property type="match status" value="1"/>
</dbReference>
<dbReference type="Proteomes" id="UP000014937">
    <property type="component" value="Unassembled WGS sequence"/>
</dbReference>
<evidence type="ECO:0000313" key="5">
    <source>
        <dbReference type="EMBL" id="CDD10226.1"/>
    </source>
</evidence>
<organism evidence="5">
    <name type="scientific">Phascolarctobacterium succinatutens CAG:287</name>
    <dbReference type="NCBI Taxonomy" id="1263101"/>
    <lineage>
        <taxon>Bacteria</taxon>
        <taxon>Bacillati</taxon>
        <taxon>Bacillota</taxon>
        <taxon>Negativicutes</taxon>
        <taxon>Acidaminococcales</taxon>
        <taxon>Acidaminococcaceae</taxon>
        <taxon>Phascolarctobacterium</taxon>
    </lineage>
</organism>
<dbReference type="InterPro" id="IPR052021">
    <property type="entry name" value="Type-I_RS_S_subunit"/>
</dbReference>
<comment type="caution">
    <text evidence="5">The sequence shown here is derived from an EMBL/GenBank/DDBJ whole genome shotgun (WGS) entry which is preliminary data.</text>
</comment>
<keyword evidence="3" id="KW-0238">DNA-binding</keyword>
<evidence type="ECO:0000256" key="2">
    <source>
        <dbReference type="ARBA" id="ARBA00022747"/>
    </source>
</evidence>
<dbReference type="InterPro" id="IPR000055">
    <property type="entry name" value="Restrct_endonuc_typeI_TRD"/>
</dbReference>
<dbReference type="Gene3D" id="1.10.287.1120">
    <property type="entry name" value="Bipartite methylase S protein"/>
    <property type="match status" value="1"/>
</dbReference>
<dbReference type="PANTHER" id="PTHR30408">
    <property type="entry name" value="TYPE-1 RESTRICTION ENZYME ECOKI SPECIFICITY PROTEIN"/>
    <property type="match status" value="1"/>
</dbReference>
<dbReference type="Gene3D" id="3.90.220.20">
    <property type="entry name" value="DNA methylase specificity domains"/>
    <property type="match status" value="2"/>
</dbReference>
<keyword evidence="2" id="KW-0680">Restriction system</keyword>
<dbReference type="RefSeq" id="WP_021720915.1">
    <property type="nucleotide sequence ID" value="NZ_FR892819.1"/>
</dbReference>
<dbReference type="SUPFAM" id="SSF116734">
    <property type="entry name" value="DNA methylase specificity domain"/>
    <property type="match status" value="2"/>
</dbReference>
<proteinExistence type="inferred from homology"/>